<name>A0ACC1NAX5_9PEZI</name>
<sequence>MASSTTDLRATIEATVTQFLNGPEEALAANDASVSLATLTADCEHHLRPAAFITTNPFLKAVKSNEEQMALLETVLATTEEFRWVGIRELVIDLEKQKASVLAEHHTKVMGAEANTLEVTWFLDLTEDGKRISRVSEFIDTATADRRIADMRKQGILK</sequence>
<evidence type="ECO:0000313" key="1">
    <source>
        <dbReference type="EMBL" id="KAJ2975938.1"/>
    </source>
</evidence>
<comment type="caution">
    <text evidence="1">The sequence shown here is derived from an EMBL/GenBank/DDBJ whole genome shotgun (WGS) entry which is preliminary data.</text>
</comment>
<organism evidence="1 2">
    <name type="scientific">Xylaria curta</name>
    <dbReference type="NCBI Taxonomy" id="42375"/>
    <lineage>
        <taxon>Eukaryota</taxon>
        <taxon>Fungi</taxon>
        <taxon>Dikarya</taxon>
        <taxon>Ascomycota</taxon>
        <taxon>Pezizomycotina</taxon>
        <taxon>Sordariomycetes</taxon>
        <taxon>Xylariomycetidae</taxon>
        <taxon>Xylariales</taxon>
        <taxon>Xylariaceae</taxon>
        <taxon>Xylaria</taxon>
    </lineage>
</organism>
<keyword evidence="2" id="KW-1185">Reference proteome</keyword>
<protein>
    <submittedName>
        <fullName evidence="1">Uncharacterized protein</fullName>
    </submittedName>
</protein>
<evidence type="ECO:0000313" key="2">
    <source>
        <dbReference type="Proteomes" id="UP001143856"/>
    </source>
</evidence>
<accession>A0ACC1NAX5</accession>
<dbReference type="EMBL" id="JAPDGR010002405">
    <property type="protein sequence ID" value="KAJ2975938.1"/>
    <property type="molecule type" value="Genomic_DNA"/>
</dbReference>
<gene>
    <name evidence="1" type="ORF">NUW58_g8217</name>
</gene>
<proteinExistence type="predicted"/>
<dbReference type="Proteomes" id="UP001143856">
    <property type="component" value="Unassembled WGS sequence"/>
</dbReference>
<reference evidence="1" key="1">
    <citation type="submission" date="2022-10" db="EMBL/GenBank/DDBJ databases">
        <title>Genome Sequence of Xylaria curta.</title>
        <authorList>
            <person name="Buettner E."/>
        </authorList>
    </citation>
    <scope>NUCLEOTIDE SEQUENCE</scope>
    <source>
        <strain evidence="1">Babe10</strain>
    </source>
</reference>